<dbReference type="Pfam" id="PF00135">
    <property type="entry name" value="COesterase"/>
    <property type="match status" value="1"/>
</dbReference>
<keyword evidence="4" id="KW-0325">Glycoprotein</keyword>
<dbReference type="InterPro" id="IPR019826">
    <property type="entry name" value="Carboxylesterase_B_AS"/>
</dbReference>
<dbReference type="EMBL" id="KF849359">
    <property type="protein sequence ID" value="AHJ81322.1"/>
    <property type="molecule type" value="mRNA"/>
</dbReference>
<sequence>MSSTGTVHLVATLYFCLVSAAVLAQEYVTVETAVGSLRGSVRATYTNKPMYSFEGIPYAEPPVDDLRFQPPVSKEPWSGVRDALQPGSSCPQYVNNVVSGDEDCLFLNVYSPSLPGPNDGPDSLKAVMVWIHGGCFREGRSDTATPHYFVDNDVVFVSINYRLGLLGFLSTGDDVVPGNLGLKDQTAALRWVQRNIPAFGGHPRKVTIFGESAGGASIHYHILSPLSNYLYKNAIAMSGTALSPWAFSRNATDRAIRFAEYLGHTAKDSNDLVEFFKTVDAKTLVTNIDNALSDEDRLSLFTCVWAPSVEPKHESAFLTEEPWKLVARGPYSLVPFLAGSTDLEQLAQTQPGGVLSTEEQVSNLKENFDEIVACDVRLPTREEQLDAARRVRQFYFNESDVSPQNNYTTALFDSHLFFVEGVDAVVRSTARYSTHPVYYYQFAYNGPISQFPGAPGAAHADDVTYLFLSSSLEPDADGAVLRDQMTAMFANFAKTGDPTPEVNSLLTEKWLPYNETSPFYLRLSAPLSTGMDMFEPYMSFWHDLLP</sequence>
<dbReference type="AlphaFoldDB" id="W8EH07"/>
<feature type="signal peptide" evidence="5">
    <location>
        <begin position="1"/>
        <end position="24"/>
    </location>
</feature>
<keyword evidence="3 5" id="KW-0378">Hydrolase</keyword>
<feature type="domain" description="Carboxylesterase type B" evidence="6">
    <location>
        <begin position="29"/>
        <end position="541"/>
    </location>
</feature>
<name>W8EH07_LOCMI</name>
<dbReference type="InterPro" id="IPR002018">
    <property type="entry name" value="CarbesteraseB"/>
</dbReference>
<evidence type="ECO:0000256" key="2">
    <source>
        <dbReference type="ARBA" id="ARBA00022487"/>
    </source>
</evidence>
<protein>
    <recommendedName>
        <fullName evidence="5">Carboxylic ester hydrolase</fullName>
        <ecNumber evidence="5">3.1.1.-</ecNumber>
    </recommendedName>
</protein>
<evidence type="ECO:0000256" key="4">
    <source>
        <dbReference type="ARBA" id="ARBA00023180"/>
    </source>
</evidence>
<keyword evidence="5" id="KW-0732">Signal</keyword>
<dbReference type="SUPFAM" id="SSF53474">
    <property type="entry name" value="alpha/beta-Hydrolases"/>
    <property type="match status" value="1"/>
</dbReference>
<dbReference type="InterPro" id="IPR029058">
    <property type="entry name" value="AB_hydrolase_fold"/>
</dbReference>
<reference evidence="7" key="1">
    <citation type="submission" date="2013-11" db="EMBL/GenBank/DDBJ databases">
        <title>Molecular and Functional Characterization of cDNAs Putatively Encoding Carboxylesterases from the Migratory Locust, Locusta migratoria.</title>
        <authorList>
            <person name="Zhang J."/>
            <person name="Li D."/>
            <person name="Ge P."/>
            <person name="Guo Y."/>
            <person name="Zhu K.Y."/>
            <person name="Ma E."/>
            <person name="Zhang J."/>
        </authorList>
    </citation>
    <scope>NUCLEOTIDE SEQUENCE</scope>
</reference>
<dbReference type="GO" id="GO:0052689">
    <property type="term" value="F:carboxylic ester hydrolase activity"/>
    <property type="evidence" value="ECO:0007669"/>
    <property type="project" value="UniProtKB-KW"/>
</dbReference>
<dbReference type="EC" id="3.1.1.-" evidence="5"/>
<comment type="similarity">
    <text evidence="1 5">Belongs to the type-B carboxylesterase/lipase family.</text>
</comment>
<proteinExistence type="evidence at transcript level"/>
<evidence type="ECO:0000256" key="5">
    <source>
        <dbReference type="RuleBase" id="RU361235"/>
    </source>
</evidence>
<keyword evidence="2" id="KW-0719">Serine esterase</keyword>
<dbReference type="Gene3D" id="3.40.50.1820">
    <property type="entry name" value="alpha/beta hydrolase"/>
    <property type="match status" value="1"/>
</dbReference>
<evidence type="ECO:0000259" key="6">
    <source>
        <dbReference type="Pfam" id="PF00135"/>
    </source>
</evidence>
<dbReference type="PANTHER" id="PTHR43142:SF1">
    <property type="entry name" value="CARBOXYLIC ESTER HYDROLASE"/>
    <property type="match status" value="1"/>
</dbReference>
<dbReference type="PROSITE" id="PS00941">
    <property type="entry name" value="CARBOXYLESTERASE_B_2"/>
    <property type="match status" value="1"/>
</dbReference>
<dbReference type="PROSITE" id="PS00122">
    <property type="entry name" value="CARBOXYLESTERASE_B_1"/>
    <property type="match status" value="1"/>
</dbReference>
<feature type="chain" id="PRO_5005151406" description="Carboxylic ester hydrolase" evidence="5">
    <location>
        <begin position="25"/>
        <end position="546"/>
    </location>
</feature>
<evidence type="ECO:0000256" key="1">
    <source>
        <dbReference type="ARBA" id="ARBA00005964"/>
    </source>
</evidence>
<evidence type="ECO:0000256" key="3">
    <source>
        <dbReference type="ARBA" id="ARBA00022801"/>
    </source>
</evidence>
<dbReference type="InterPro" id="IPR019819">
    <property type="entry name" value="Carboxylesterase_B_CS"/>
</dbReference>
<organism evidence="7">
    <name type="scientific">Locusta migratoria</name>
    <name type="common">Migratory locust</name>
    <dbReference type="NCBI Taxonomy" id="7004"/>
    <lineage>
        <taxon>Eukaryota</taxon>
        <taxon>Metazoa</taxon>
        <taxon>Ecdysozoa</taxon>
        <taxon>Arthropoda</taxon>
        <taxon>Hexapoda</taxon>
        <taxon>Insecta</taxon>
        <taxon>Pterygota</taxon>
        <taxon>Neoptera</taxon>
        <taxon>Polyneoptera</taxon>
        <taxon>Orthoptera</taxon>
        <taxon>Caelifera</taxon>
        <taxon>Acrididea</taxon>
        <taxon>Acridomorpha</taxon>
        <taxon>Acridoidea</taxon>
        <taxon>Acrididae</taxon>
        <taxon>Oedipodinae</taxon>
        <taxon>Locusta</taxon>
    </lineage>
</organism>
<accession>W8EH07</accession>
<evidence type="ECO:0000313" key="7">
    <source>
        <dbReference type="EMBL" id="AHJ81322.1"/>
    </source>
</evidence>
<dbReference type="PANTHER" id="PTHR43142">
    <property type="entry name" value="CARBOXYLIC ESTER HYDROLASE"/>
    <property type="match status" value="1"/>
</dbReference>
<dbReference type="ESTHER" id="locmi-w8eh07">
    <property type="family name" value="Carb_B_Arthropoda"/>
</dbReference>